<comment type="subcellular location">
    <subcellularLocation>
        <location evidence="2">Plastid</location>
        <location evidence="2">Chloroplast</location>
    </subcellularLocation>
</comment>
<dbReference type="PANTHER" id="PTHR31225:SF221">
    <property type="entry name" value="(-)-GERMACRENE D SYNTHASE"/>
    <property type="match status" value="1"/>
</dbReference>
<dbReference type="Gene3D" id="1.10.600.10">
    <property type="entry name" value="Farnesyl Diphosphate Synthase"/>
    <property type="match status" value="1"/>
</dbReference>
<evidence type="ECO:0000256" key="6">
    <source>
        <dbReference type="ARBA" id="ARBA00022640"/>
    </source>
</evidence>
<evidence type="ECO:0000256" key="2">
    <source>
        <dbReference type="ARBA" id="ARBA00004229"/>
    </source>
</evidence>
<evidence type="ECO:0000256" key="5">
    <source>
        <dbReference type="ARBA" id="ARBA00022528"/>
    </source>
</evidence>
<evidence type="ECO:0000256" key="7">
    <source>
        <dbReference type="ARBA" id="ARBA00022723"/>
    </source>
</evidence>
<keyword evidence="14" id="KW-1185">Reference proteome</keyword>
<organism evidence="13 14">
    <name type="scientific">Perilla frutescens var. hirtella</name>
    <name type="common">Perilla citriodora</name>
    <name type="synonym">Perilla setoyensis</name>
    <dbReference type="NCBI Taxonomy" id="608512"/>
    <lineage>
        <taxon>Eukaryota</taxon>
        <taxon>Viridiplantae</taxon>
        <taxon>Streptophyta</taxon>
        <taxon>Embryophyta</taxon>
        <taxon>Tracheophyta</taxon>
        <taxon>Spermatophyta</taxon>
        <taxon>Magnoliopsida</taxon>
        <taxon>eudicotyledons</taxon>
        <taxon>Gunneridae</taxon>
        <taxon>Pentapetalae</taxon>
        <taxon>asterids</taxon>
        <taxon>lamiids</taxon>
        <taxon>Lamiales</taxon>
        <taxon>Lamiaceae</taxon>
        <taxon>Nepetoideae</taxon>
        <taxon>Elsholtzieae</taxon>
        <taxon>Perilla</taxon>
    </lineage>
</organism>
<dbReference type="SUPFAM" id="SSF48239">
    <property type="entry name" value="Terpenoid cyclases/Protein prenyltransferases"/>
    <property type="match status" value="1"/>
</dbReference>
<evidence type="ECO:0000256" key="4">
    <source>
        <dbReference type="ARBA" id="ARBA00011245"/>
    </source>
</evidence>
<evidence type="ECO:0000259" key="11">
    <source>
        <dbReference type="Pfam" id="PF01397"/>
    </source>
</evidence>
<comment type="caution">
    <text evidence="13">The sequence shown here is derived from an EMBL/GenBank/DDBJ whole genome shotgun (WGS) entry which is preliminary data.</text>
</comment>
<keyword evidence="8" id="KW-0809">Transit peptide</keyword>
<dbReference type="GO" id="GO:0009507">
    <property type="term" value="C:chloroplast"/>
    <property type="evidence" value="ECO:0007669"/>
    <property type="project" value="UniProtKB-SubCell"/>
</dbReference>
<evidence type="ECO:0000256" key="8">
    <source>
        <dbReference type="ARBA" id="ARBA00022946"/>
    </source>
</evidence>
<sequence>MHSATDSSNINVFTSLDEIRRAAKFHPSIWGDYFLAYSSDNTEISADEHGELVTKRETVRKLLAQTPDDSMHKMELIDAIQRLGVHYHFEKEIDEFLQYIHMQPNNKENNLGSVALRFRLLRQQGYNIPSDVFSKFIDNEGNFMESLINNVDGLLNLYEAAHLATHGEETLDKAIEFCSSHLQNLVQQMNDINSLSKCVNEALQMPIHKSLTRLMARKFISMYQEDESHNEILLNFAKLDFNIVQKMHQRELSDATRWWKKFDVANKMPYVRDRIVELFFWMVGVYFEPQYTSARKILIKVISMASILDDTYEYATLDELQILTDVIQSWDANTTLEDSPPHIQMCYKCLVDTYAEIEDEMVKIGETYRVQYAKQEMKKLASAYFEEAKWLYNNHIPTLDEHMKVALVSCGYMMLSATSLVGMGDLVKKKDFDWVTNEPLIVQASSVICRLMDDLVGDAYEQKASSIHCYMKQYGVSVNEACAKLREQVKNAWKDMNQECLEPRLTSMPILMRIVNLGRVINLLYADDDCYANPVKSKDWINLVLVEPVKV</sequence>
<evidence type="ECO:0000256" key="3">
    <source>
        <dbReference type="ARBA" id="ARBA00004721"/>
    </source>
</evidence>
<evidence type="ECO:0000259" key="12">
    <source>
        <dbReference type="Pfam" id="PF03936"/>
    </source>
</evidence>
<keyword evidence="5" id="KW-0150">Chloroplast</keyword>
<evidence type="ECO:0000313" key="13">
    <source>
        <dbReference type="EMBL" id="KAH6827108.1"/>
    </source>
</evidence>
<dbReference type="AlphaFoldDB" id="A0AAD4P502"/>
<dbReference type="GO" id="GO:0000287">
    <property type="term" value="F:magnesium ion binding"/>
    <property type="evidence" value="ECO:0007669"/>
    <property type="project" value="InterPro"/>
</dbReference>
<keyword evidence="9" id="KW-0456">Lyase</keyword>
<dbReference type="InterPro" id="IPR036965">
    <property type="entry name" value="Terpene_synth_N_sf"/>
</dbReference>
<evidence type="ECO:0000256" key="9">
    <source>
        <dbReference type="ARBA" id="ARBA00023239"/>
    </source>
</evidence>
<dbReference type="FunFam" id="1.10.600.10:FF:000007">
    <property type="entry name" value="Isoprene synthase, chloroplastic"/>
    <property type="match status" value="1"/>
</dbReference>
<dbReference type="FunFam" id="1.50.10.130:FF:000001">
    <property type="entry name" value="Isoprene synthase, chloroplastic"/>
    <property type="match status" value="1"/>
</dbReference>
<dbReference type="InterPro" id="IPR008949">
    <property type="entry name" value="Isoprenoid_synthase_dom_sf"/>
</dbReference>
<dbReference type="InterPro" id="IPR050148">
    <property type="entry name" value="Terpene_synthase-like"/>
</dbReference>
<dbReference type="Pfam" id="PF01397">
    <property type="entry name" value="Terpene_synth"/>
    <property type="match status" value="1"/>
</dbReference>
<comment type="similarity">
    <text evidence="10">Belongs to the terpene synthase family. Tpsb subfamily.</text>
</comment>
<gene>
    <name evidence="13" type="ORF">C2S53_004714</name>
</gene>
<name>A0AAD4P502_PERFH</name>
<dbReference type="EMBL" id="SDAM02000152">
    <property type="protein sequence ID" value="KAH6827108.1"/>
    <property type="molecule type" value="Genomic_DNA"/>
</dbReference>
<dbReference type="SFLD" id="SFLDG01019">
    <property type="entry name" value="Terpene_Cyclase_Like_1_C_Termi"/>
    <property type="match status" value="1"/>
</dbReference>
<dbReference type="InterPro" id="IPR005630">
    <property type="entry name" value="Terpene_synthase_metal-bd"/>
</dbReference>
<dbReference type="Proteomes" id="UP001190926">
    <property type="component" value="Unassembled WGS sequence"/>
</dbReference>
<dbReference type="Gene3D" id="1.50.10.130">
    <property type="entry name" value="Terpene synthase, N-terminal domain"/>
    <property type="match status" value="1"/>
</dbReference>
<proteinExistence type="inferred from homology"/>
<evidence type="ECO:0000256" key="10">
    <source>
        <dbReference type="ARBA" id="ARBA00033744"/>
    </source>
</evidence>
<dbReference type="CDD" id="cd00684">
    <property type="entry name" value="Terpene_cyclase_plant_C1"/>
    <property type="match status" value="1"/>
</dbReference>
<keyword evidence="7" id="KW-0479">Metal-binding</keyword>
<accession>A0AAD4P502</accession>
<reference evidence="13 14" key="1">
    <citation type="journal article" date="2021" name="Nat. Commun.">
        <title>Incipient diploidization of the medicinal plant Perilla within 10,000 years.</title>
        <authorList>
            <person name="Zhang Y."/>
            <person name="Shen Q."/>
            <person name="Leng L."/>
            <person name="Zhang D."/>
            <person name="Chen S."/>
            <person name="Shi Y."/>
            <person name="Ning Z."/>
            <person name="Chen S."/>
        </authorList>
    </citation>
    <scope>NUCLEOTIDE SEQUENCE [LARGE SCALE GENOMIC DNA]</scope>
    <source>
        <strain evidence="14">cv. PC099</strain>
    </source>
</reference>
<dbReference type="InterPro" id="IPR044814">
    <property type="entry name" value="Terpene_cyclase_plant_C1"/>
</dbReference>
<dbReference type="SUPFAM" id="SSF48576">
    <property type="entry name" value="Terpenoid synthases"/>
    <property type="match status" value="1"/>
</dbReference>
<protein>
    <submittedName>
        <fullName evidence="13">Uncharacterized protein</fullName>
    </submittedName>
</protein>
<comment type="cofactor">
    <cofactor evidence="1">
        <name>Mg(2+)</name>
        <dbReference type="ChEBI" id="CHEBI:18420"/>
    </cofactor>
</comment>
<dbReference type="GO" id="GO:0016099">
    <property type="term" value="P:monoterpenoid biosynthetic process"/>
    <property type="evidence" value="ECO:0007669"/>
    <property type="project" value="UniProtKB-ARBA"/>
</dbReference>
<dbReference type="Pfam" id="PF03936">
    <property type="entry name" value="Terpene_synth_C"/>
    <property type="match status" value="1"/>
</dbReference>
<dbReference type="SFLD" id="SFLDS00005">
    <property type="entry name" value="Isoprenoid_Synthase_Type_I"/>
    <property type="match status" value="1"/>
</dbReference>
<dbReference type="GO" id="GO:0010333">
    <property type="term" value="F:terpene synthase activity"/>
    <property type="evidence" value="ECO:0007669"/>
    <property type="project" value="InterPro"/>
</dbReference>
<dbReference type="GO" id="GO:0016102">
    <property type="term" value="P:diterpenoid biosynthetic process"/>
    <property type="evidence" value="ECO:0007669"/>
    <property type="project" value="InterPro"/>
</dbReference>
<comment type="pathway">
    <text evidence="3">Secondary metabolite biosynthesis; terpenoid biosynthesis.</text>
</comment>
<comment type="subunit">
    <text evidence="4">Monomer.</text>
</comment>
<evidence type="ECO:0000313" key="14">
    <source>
        <dbReference type="Proteomes" id="UP001190926"/>
    </source>
</evidence>
<dbReference type="InterPro" id="IPR034741">
    <property type="entry name" value="Terpene_cyclase-like_1_C"/>
</dbReference>
<feature type="domain" description="Terpene synthase N-terminal" evidence="11">
    <location>
        <begin position="29"/>
        <end position="203"/>
    </location>
</feature>
<evidence type="ECO:0000256" key="1">
    <source>
        <dbReference type="ARBA" id="ARBA00001946"/>
    </source>
</evidence>
<dbReference type="PANTHER" id="PTHR31225">
    <property type="entry name" value="OS04G0344100 PROTEIN-RELATED"/>
    <property type="match status" value="1"/>
</dbReference>
<feature type="domain" description="Terpene synthase metal-binding" evidence="12">
    <location>
        <begin position="260"/>
        <end position="495"/>
    </location>
</feature>
<dbReference type="InterPro" id="IPR008930">
    <property type="entry name" value="Terpenoid_cyclase/PrenylTrfase"/>
</dbReference>
<keyword evidence="6" id="KW-0934">Plastid</keyword>
<dbReference type="InterPro" id="IPR001906">
    <property type="entry name" value="Terpene_synth_N"/>
</dbReference>